<dbReference type="Proteomes" id="UP000637423">
    <property type="component" value="Unassembled WGS sequence"/>
</dbReference>
<comment type="caution">
    <text evidence="1">The sequence shown here is derived from an EMBL/GenBank/DDBJ whole genome shotgun (WGS) entry which is preliminary data.</text>
</comment>
<gene>
    <name evidence="1" type="ORF">GCM10011396_54550</name>
</gene>
<organism evidence="1 2">
    <name type="scientific">Undibacterium terreum</name>
    <dbReference type="NCBI Taxonomy" id="1224302"/>
    <lineage>
        <taxon>Bacteria</taxon>
        <taxon>Pseudomonadati</taxon>
        <taxon>Pseudomonadota</taxon>
        <taxon>Betaproteobacteria</taxon>
        <taxon>Burkholderiales</taxon>
        <taxon>Oxalobacteraceae</taxon>
        <taxon>Undibacterium</taxon>
    </lineage>
</organism>
<reference evidence="1" key="2">
    <citation type="submission" date="2020-09" db="EMBL/GenBank/DDBJ databases">
        <authorList>
            <person name="Sun Q."/>
            <person name="Zhou Y."/>
        </authorList>
    </citation>
    <scope>NUCLEOTIDE SEQUENCE</scope>
    <source>
        <strain evidence="1">CGMCC 1.10998</strain>
    </source>
</reference>
<proteinExistence type="predicted"/>
<protein>
    <recommendedName>
        <fullName evidence="3">DUF4376 domain-containing protein</fullName>
    </recommendedName>
</protein>
<sequence>MITVNFPITADVIQRIEAAGLSVAFEHQLDGNGIADAGAWVCSDSAAVQAVLDAYTLADAKTARMAEVDALTCVQFDTAGKKKSAFEAARWPVLLSQTMAYQQTQSLASCPSVVGEAAIRRIPVQDLMVKIMANAALLDGVGQEIAGISGRHRDAIATLQSFEAVQDYDIATEWPF</sequence>
<accession>A0A916XR65</accession>
<reference evidence="1" key="1">
    <citation type="journal article" date="2014" name="Int. J. Syst. Evol. Microbiol.">
        <title>Complete genome sequence of Corynebacterium casei LMG S-19264T (=DSM 44701T), isolated from a smear-ripened cheese.</title>
        <authorList>
            <consortium name="US DOE Joint Genome Institute (JGI-PGF)"/>
            <person name="Walter F."/>
            <person name="Albersmeier A."/>
            <person name="Kalinowski J."/>
            <person name="Ruckert C."/>
        </authorList>
    </citation>
    <scope>NUCLEOTIDE SEQUENCE</scope>
    <source>
        <strain evidence="1">CGMCC 1.10998</strain>
    </source>
</reference>
<dbReference type="RefSeq" id="WP_188569322.1">
    <property type="nucleotide sequence ID" value="NZ_BMED01000008.1"/>
</dbReference>
<name>A0A916XR65_9BURK</name>
<dbReference type="EMBL" id="BMED01000008">
    <property type="protein sequence ID" value="GGD00128.1"/>
    <property type="molecule type" value="Genomic_DNA"/>
</dbReference>
<evidence type="ECO:0008006" key="3">
    <source>
        <dbReference type="Google" id="ProtNLM"/>
    </source>
</evidence>
<evidence type="ECO:0000313" key="1">
    <source>
        <dbReference type="EMBL" id="GGD00128.1"/>
    </source>
</evidence>
<evidence type="ECO:0000313" key="2">
    <source>
        <dbReference type="Proteomes" id="UP000637423"/>
    </source>
</evidence>
<dbReference type="AlphaFoldDB" id="A0A916XR65"/>
<keyword evidence="2" id="KW-1185">Reference proteome</keyword>